<evidence type="ECO:0000256" key="2">
    <source>
        <dbReference type="ARBA" id="ARBA00022679"/>
    </source>
</evidence>
<dbReference type="AlphaFoldDB" id="A0A0N0H138"/>
<evidence type="ECO:0000256" key="1">
    <source>
        <dbReference type="ARBA" id="ARBA00006943"/>
    </source>
</evidence>
<feature type="active site" description="Amidino-cysteine intermediate" evidence="3">
    <location>
        <position position="332"/>
    </location>
</feature>
<reference evidence="5" key="1">
    <citation type="submission" date="2015-07" db="EMBL/GenBank/DDBJ databases">
        <authorList>
            <person name="Ju K.-S."/>
            <person name="Doroghazi J.R."/>
            <person name="Metcalf W.W."/>
        </authorList>
    </citation>
    <scope>NUCLEOTIDE SEQUENCE [LARGE SCALE GENOMIC DNA]</scope>
    <source>
        <strain evidence="5">NRRL ISP-5002</strain>
    </source>
</reference>
<dbReference type="PANTHER" id="PTHR10488">
    <property type="entry name" value="GLYCINE AMIDINOTRANSFERASE, MITOCHONDRIAL"/>
    <property type="match status" value="1"/>
</dbReference>
<keyword evidence="5" id="KW-1185">Reference proteome</keyword>
<feature type="active site" evidence="3">
    <location>
        <position position="179"/>
    </location>
</feature>
<organism evidence="4 5">
    <name type="scientific">Streptomyces chattanoogensis</name>
    <dbReference type="NCBI Taxonomy" id="66876"/>
    <lineage>
        <taxon>Bacteria</taxon>
        <taxon>Bacillati</taxon>
        <taxon>Actinomycetota</taxon>
        <taxon>Actinomycetes</taxon>
        <taxon>Kitasatosporales</taxon>
        <taxon>Streptomycetaceae</taxon>
        <taxon>Streptomyces</taxon>
    </lineage>
</organism>
<comment type="similarity">
    <text evidence="1">Belongs to the amidinotransferase family.</text>
</comment>
<sequence length="347" mass="38841">MSLVSVHNEWDPLEEAIVGIADGARVPSPDRGLFAIDYADDVQHLADIPSGPYHPRVIEEANEDLEGFVALLRGEGVTVRRPSATDHTKPFGTPDWTADGEYNYCPRDVLLTVGQTVIEVPMTLRTRYFEPFAYREILLDYFDSGAKWFSAPKPQLPDSTYRVAPESGPVLANHEPVFDAANVLRLGRDILYQVSCSGNEYGYRWLQRVLGDEYRVHALSGVYDGTHIDTTITPVRPGLVVLNPERVREDQLPPVFKNWDIIWTPEMADTGYSGPFPRGSLWMGMNFVMVNPDLAVVGETQLPLIRALEKHGVTVAPLRLRHPRTLSGGFHCVSLDVRRRGGLEDYS</sequence>
<name>A0A0N0H138_9ACTN</name>
<evidence type="ECO:0000313" key="4">
    <source>
        <dbReference type="EMBL" id="KPC64161.1"/>
    </source>
</evidence>
<dbReference type="Proteomes" id="UP000037982">
    <property type="component" value="Unassembled WGS sequence"/>
</dbReference>
<proteinExistence type="inferred from homology"/>
<dbReference type="SUPFAM" id="SSF55909">
    <property type="entry name" value="Pentein"/>
    <property type="match status" value="1"/>
</dbReference>
<evidence type="ECO:0000256" key="3">
    <source>
        <dbReference type="PIRSR" id="PIRSR633195-1"/>
    </source>
</evidence>
<dbReference type="PATRIC" id="fig|66876.3.peg.3139"/>
<dbReference type="InterPro" id="IPR033195">
    <property type="entry name" value="AmidinoTrfase"/>
</dbReference>
<protein>
    <submittedName>
        <fullName evidence="4">Inosamine-phosphate amidinotransferase 1</fullName>
    </submittedName>
</protein>
<dbReference type="Gene3D" id="3.75.10.10">
    <property type="entry name" value="L-arginine/glycine Amidinotransferase, Chain A"/>
    <property type="match status" value="1"/>
</dbReference>
<comment type="caution">
    <text evidence="4">The sequence shown here is derived from an EMBL/GenBank/DDBJ whole genome shotgun (WGS) entry which is preliminary data.</text>
</comment>
<dbReference type="CDD" id="cd21135">
    <property type="entry name" value="amidinotransferase_StrB1-like"/>
    <property type="match status" value="1"/>
</dbReference>
<evidence type="ECO:0000313" key="5">
    <source>
        <dbReference type="Proteomes" id="UP000037982"/>
    </source>
</evidence>
<dbReference type="GO" id="GO:0015068">
    <property type="term" value="F:glycine amidinotransferase activity"/>
    <property type="evidence" value="ECO:0007669"/>
    <property type="project" value="TreeGrafter"/>
</dbReference>
<dbReference type="RefSeq" id="WP_053923997.1">
    <property type="nucleotide sequence ID" value="NZ_LGKG01000112.1"/>
</dbReference>
<feature type="active site" evidence="3">
    <location>
        <position position="227"/>
    </location>
</feature>
<dbReference type="GO" id="GO:0006601">
    <property type="term" value="P:creatine biosynthetic process"/>
    <property type="evidence" value="ECO:0007669"/>
    <property type="project" value="TreeGrafter"/>
</dbReference>
<dbReference type="PANTHER" id="PTHR10488:SF1">
    <property type="entry name" value="GLYCINE AMIDINOTRANSFERASE, MITOCHONDRIAL"/>
    <property type="match status" value="1"/>
</dbReference>
<accession>A0A0N0H138</accession>
<dbReference type="EMBL" id="LGKG01000112">
    <property type="protein sequence ID" value="KPC64161.1"/>
    <property type="molecule type" value="Genomic_DNA"/>
</dbReference>
<gene>
    <name evidence="4" type="ORF">ADL29_14235</name>
</gene>
<keyword evidence="2 4" id="KW-0808">Transferase</keyword>